<keyword evidence="2" id="KW-1185">Reference proteome</keyword>
<reference evidence="1 2" key="1">
    <citation type="journal article" date="2019" name="New Phytol.">
        <title>Comparative genomics reveals unique wood-decay strategies and fruiting body development in the Schizophyllaceae.</title>
        <authorList>
            <person name="Almasi E."/>
            <person name="Sahu N."/>
            <person name="Krizsan K."/>
            <person name="Balint B."/>
            <person name="Kovacs G.M."/>
            <person name="Kiss B."/>
            <person name="Cseklye J."/>
            <person name="Drula E."/>
            <person name="Henrissat B."/>
            <person name="Nagy I."/>
            <person name="Chovatia M."/>
            <person name="Adam C."/>
            <person name="LaButti K."/>
            <person name="Lipzen A."/>
            <person name="Riley R."/>
            <person name="Grigoriev I.V."/>
            <person name="Nagy L.G."/>
        </authorList>
    </citation>
    <scope>NUCLEOTIDE SEQUENCE [LARGE SCALE GENOMIC DNA]</scope>
    <source>
        <strain evidence="1 2">NL-1724</strain>
    </source>
</reference>
<comment type="caution">
    <text evidence="1">The sequence shown here is derived from an EMBL/GenBank/DDBJ whole genome shotgun (WGS) entry which is preliminary data.</text>
</comment>
<dbReference type="PANTHER" id="PTHR38926:SF5">
    <property type="entry name" value="F-BOX AND LEUCINE-RICH REPEAT PROTEIN 6"/>
    <property type="match status" value="1"/>
</dbReference>
<sequence>MHARPGHRLPTPPPLAIARLRAAIDTVDAQMAGLMHERSSLETSLERAVRLQSPVNRLPSELLAADDDPAMLSALMLVCRYWAQLAIATPCLWSTITVSAHESLERVRRRLERSKACPLDVSICFEQRAELASICSPEQHKHRVMDHVVRAMDLIRPALWRTQRFRLAVPTRAHAHAALARCREDAPLLEALAVEIGEPAHDEPSLTASLPLFNGHTPRLRACALASFNCSWQPTLLSNLRVLALGGYFNGAAPDPATLLGVLRACPELEELALRNVHDPEEALGRSLSFCGIPTSTTPAATASRGLALPNLRRLSLYSVGSTLVAALAAALVLPALEAVELCYLQDVGPLVQLLHQQSLTRLPLRALRLVDIDDLSPAFLKGLSASQPPVCPRLETLSLEACTTVDWDAIRTFVELRSGANPTAGAGVRSQSHDRVRSAPMSASVFAAGAAPAYVPTGYSSASAAAAAPKTPSVSSASGYSSASASAAVHATQRTRAQTTPPRYAARLHAIDVRRCSQISREMVQWLRMYVPEVRYESSAGGGAWRGAWAEREV</sequence>
<dbReference type="OrthoDB" id="8048523at2759"/>
<name>A0A550CHE3_9AGAR</name>
<protein>
    <submittedName>
        <fullName evidence="1">Uncharacterized protein</fullName>
    </submittedName>
</protein>
<dbReference type="Gene3D" id="3.80.10.10">
    <property type="entry name" value="Ribonuclease Inhibitor"/>
    <property type="match status" value="1"/>
</dbReference>
<dbReference type="InterPro" id="IPR032675">
    <property type="entry name" value="LRR_dom_sf"/>
</dbReference>
<dbReference type="STRING" id="97359.A0A550CHE3"/>
<evidence type="ECO:0000313" key="1">
    <source>
        <dbReference type="EMBL" id="TRM64126.1"/>
    </source>
</evidence>
<evidence type="ECO:0000313" key="2">
    <source>
        <dbReference type="Proteomes" id="UP000320762"/>
    </source>
</evidence>
<proteinExistence type="predicted"/>
<dbReference type="PANTHER" id="PTHR38926">
    <property type="entry name" value="F-BOX DOMAIN CONTAINING PROTEIN, EXPRESSED"/>
    <property type="match status" value="1"/>
</dbReference>
<organism evidence="1 2">
    <name type="scientific">Schizophyllum amplum</name>
    <dbReference type="NCBI Taxonomy" id="97359"/>
    <lineage>
        <taxon>Eukaryota</taxon>
        <taxon>Fungi</taxon>
        <taxon>Dikarya</taxon>
        <taxon>Basidiomycota</taxon>
        <taxon>Agaricomycotina</taxon>
        <taxon>Agaricomycetes</taxon>
        <taxon>Agaricomycetidae</taxon>
        <taxon>Agaricales</taxon>
        <taxon>Schizophyllaceae</taxon>
        <taxon>Schizophyllum</taxon>
    </lineage>
</organism>
<accession>A0A550CHE3</accession>
<dbReference type="AlphaFoldDB" id="A0A550CHE3"/>
<dbReference type="Proteomes" id="UP000320762">
    <property type="component" value="Unassembled WGS sequence"/>
</dbReference>
<gene>
    <name evidence="1" type="ORF">BD626DRAFT_547837</name>
</gene>
<dbReference type="SUPFAM" id="SSF52047">
    <property type="entry name" value="RNI-like"/>
    <property type="match status" value="1"/>
</dbReference>
<dbReference type="EMBL" id="VDMD01000008">
    <property type="protein sequence ID" value="TRM64126.1"/>
    <property type="molecule type" value="Genomic_DNA"/>
</dbReference>